<protein>
    <submittedName>
        <fullName evidence="2">Uncharacterized protein</fullName>
    </submittedName>
</protein>
<name>A0AAN9A3D9_HALRR</name>
<evidence type="ECO:0000256" key="1">
    <source>
        <dbReference type="SAM" id="MobiDB-lite"/>
    </source>
</evidence>
<dbReference type="PANTHER" id="PTHR24172">
    <property type="entry name" value="ANK_REP_REGION DOMAIN-CONTAINING PROTEIN"/>
    <property type="match status" value="1"/>
</dbReference>
<sequence>MVKKPKRYYKSEALPHDRRNFIQSDAFLCHSYKSFGILSNDTDLEKLRIHIKSKGESSKGNTNSGNSGHSTIAMQTAMDSTRGNPPPATPQNRDKNGQNVLHFAAARPHGRSAFYRLVEESRSSLSERDDKYRTPRDVASENDLQENVRAIDKYVINLAADGKYQELNELLLDGYDHMVDIDDDSGLNILESAQKKKQYKTVEFLRSVANFEERRDWLHKAIRVGSLPHVQYICDSADVARAKDEHARTSLHIATLCEEKEIMDFLATKYPELLTIGDNFNRIIAAEFCSPS</sequence>
<evidence type="ECO:0000313" key="2">
    <source>
        <dbReference type="EMBL" id="KAK7079116.1"/>
    </source>
</evidence>
<dbReference type="Gene3D" id="1.25.40.20">
    <property type="entry name" value="Ankyrin repeat-containing domain"/>
    <property type="match status" value="2"/>
</dbReference>
<accession>A0AAN9A3D9</accession>
<organism evidence="2 3">
    <name type="scientific">Halocaridina rubra</name>
    <name type="common">Hawaiian red shrimp</name>
    <dbReference type="NCBI Taxonomy" id="373956"/>
    <lineage>
        <taxon>Eukaryota</taxon>
        <taxon>Metazoa</taxon>
        <taxon>Ecdysozoa</taxon>
        <taxon>Arthropoda</taxon>
        <taxon>Crustacea</taxon>
        <taxon>Multicrustacea</taxon>
        <taxon>Malacostraca</taxon>
        <taxon>Eumalacostraca</taxon>
        <taxon>Eucarida</taxon>
        <taxon>Decapoda</taxon>
        <taxon>Pleocyemata</taxon>
        <taxon>Caridea</taxon>
        <taxon>Atyoidea</taxon>
        <taxon>Atyidae</taxon>
        <taxon>Halocaridina</taxon>
    </lineage>
</organism>
<dbReference type="Proteomes" id="UP001381693">
    <property type="component" value="Unassembled WGS sequence"/>
</dbReference>
<gene>
    <name evidence="2" type="ORF">SK128_023323</name>
</gene>
<dbReference type="PANTHER" id="PTHR24172:SF4">
    <property type="entry name" value="ANK_REP_REGION DOMAIN-CONTAINING PROTEIN"/>
    <property type="match status" value="1"/>
</dbReference>
<proteinExistence type="predicted"/>
<dbReference type="SUPFAM" id="SSF48403">
    <property type="entry name" value="Ankyrin repeat"/>
    <property type="match status" value="1"/>
</dbReference>
<dbReference type="AlphaFoldDB" id="A0AAN9A3D9"/>
<evidence type="ECO:0000313" key="3">
    <source>
        <dbReference type="Proteomes" id="UP001381693"/>
    </source>
</evidence>
<reference evidence="2 3" key="1">
    <citation type="submission" date="2023-11" db="EMBL/GenBank/DDBJ databases">
        <title>Halocaridina rubra genome assembly.</title>
        <authorList>
            <person name="Smith C."/>
        </authorList>
    </citation>
    <scope>NUCLEOTIDE SEQUENCE [LARGE SCALE GENOMIC DNA]</scope>
    <source>
        <strain evidence="2">EP-1</strain>
        <tissue evidence="2">Whole</tissue>
    </source>
</reference>
<dbReference type="EMBL" id="JAXCGZ010007581">
    <property type="protein sequence ID" value="KAK7079116.1"/>
    <property type="molecule type" value="Genomic_DNA"/>
</dbReference>
<dbReference type="InterPro" id="IPR036770">
    <property type="entry name" value="Ankyrin_rpt-contain_sf"/>
</dbReference>
<keyword evidence="3" id="KW-1185">Reference proteome</keyword>
<feature type="region of interest" description="Disordered" evidence="1">
    <location>
        <begin position="77"/>
        <end position="96"/>
    </location>
</feature>
<comment type="caution">
    <text evidence="2">The sequence shown here is derived from an EMBL/GenBank/DDBJ whole genome shotgun (WGS) entry which is preliminary data.</text>
</comment>
<feature type="non-terminal residue" evidence="2">
    <location>
        <position position="292"/>
    </location>
</feature>